<evidence type="ECO:0000313" key="2">
    <source>
        <dbReference type="Proteomes" id="UP001253193"/>
    </source>
</evidence>
<dbReference type="EMBL" id="JAUHGG010000003">
    <property type="protein sequence ID" value="MDS1821360.1"/>
    <property type="molecule type" value="Genomic_DNA"/>
</dbReference>
<evidence type="ECO:0000313" key="1">
    <source>
        <dbReference type="EMBL" id="MDS1821360.1"/>
    </source>
</evidence>
<comment type="caution">
    <text evidence="1">The sequence shown here is derived from an EMBL/GenBank/DDBJ whole genome shotgun (WGS) entry which is preliminary data.</text>
</comment>
<gene>
    <name evidence="1" type="ORF">QX249_11880</name>
</gene>
<accession>A0AAW8PZX2</accession>
<organism evidence="1 2">
    <name type="scientific">Vibrio parahaemolyticus</name>
    <dbReference type="NCBI Taxonomy" id="670"/>
    <lineage>
        <taxon>Bacteria</taxon>
        <taxon>Pseudomonadati</taxon>
        <taxon>Pseudomonadota</taxon>
        <taxon>Gammaproteobacteria</taxon>
        <taxon>Vibrionales</taxon>
        <taxon>Vibrionaceae</taxon>
        <taxon>Vibrio</taxon>
    </lineage>
</organism>
<proteinExistence type="predicted"/>
<name>A0AAW8PZX2_VIBPH</name>
<sequence>MRKTRFAISFIPQTEIGSYLPEHLVDASNVITNITRDGGRNTPITNVRHSPKGRGGKPYLAASREAAENLIQELRVFLNLPENRFDIAEMKSEPTDHLDNERTCIVFNKGTFNQRHYISSIKREKGTKRILSFKANPTDLAQPSSWKGKKRTQQIIDAICEDTGENPSLFSMEAAHA</sequence>
<protein>
    <submittedName>
        <fullName evidence="1">Uncharacterized protein</fullName>
    </submittedName>
</protein>
<dbReference type="RefSeq" id="WP_311020242.1">
    <property type="nucleotide sequence ID" value="NZ_JAUHGG010000003.1"/>
</dbReference>
<dbReference type="Proteomes" id="UP001253193">
    <property type="component" value="Unassembled WGS sequence"/>
</dbReference>
<reference evidence="1" key="1">
    <citation type="submission" date="2023-06" db="EMBL/GenBank/DDBJ databases">
        <title>Genomic Diversity of Vibrio spp. and Metagenomic Analysis of Pathogens in Florida Gulf Coastal Waters Following Hurricane Ian.</title>
        <authorList>
            <person name="Brumfield K.D."/>
        </authorList>
    </citation>
    <scope>NUCLEOTIDE SEQUENCE</scope>
    <source>
        <strain evidence="1">WBS2B-138</strain>
    </source>
</reference>
<dbReference type="AlphaFoldDB" id="A0AAW8PZX2"/>